<evidence type="ECO:0000256" key="2">
    <source>
        <dbReference type="ARBA" id="ARBA00005162"/>
    </source>
</evidence>
<evidence type="ECO:0000313" key="11">
    <source>
        <dbReference type="Proteomes" id="UP000095284"/>
    </source>
</evidence>
<dbReference type="GO" id="GO:0046872">
    <property type="term" value="F:metal ion binding"/>
    <property type="evidence" value="ECO:0007669"/>
    <property type="project" value="UniProtKB-KW"/>
</dbReference>
<keyword evidence="8" id="KW-0408">Iron</keyword>
<proteinExistence type="inferred from homology"/>
<evidence type="ECO:0000256" key="5">
    <source>
        <dbReference type="ARBA" id="ARBA00022723"/>
    </source>
</evidence>
<dbReference type="GO" id="GO:0003868">
    <property type="term" value="F:4-hydroxyphenylpyruvate dioxygenase activity"/>
    <property type="evidence" value="ECO:0007669"/>
    <property type="project" value="UniProtKB-EC"/>
</dbReference>
<keyword evidence="6" id="KW-0677">Repeat</keyword>
<evidence type="ECO:0000256" key="7">
    <source>
        <dbReference type="ARBA" id="ARBA00022878"/>
    </source>
</evidence>
<keyword evidence="7" id="KW-0828">Tyrosine catabolism</keyword>
<dbReference type="GO" id="GO:0000139">
    <property type="term" value="C:Golgi membrane"/>
    <property type="evidence" value="ECO:0007669"/>
    <property type="project" value="TreeGrafter"/>
</dbReference>
<evidence type="ECO:0000256" key="9">
    <source>
        <dbReference type="ARBA" id="ARBA00023232"/>
    </source>
</evidence>
<evidence type="ECO:0000256" key="8">
    <source>
        <dbReference type="ARBA" id="ARBA00023004"/>
    </source>
</evidence>
<comment type="pathway">
    <text evidence="2">Amino-acid degradation; L-phenylalanine degradation; acetoacetate and fumarate from L-phenylalanine: step 3/6.</text>
</comment>
<dbReference type="Pfam" id="PF00903">
    <property type="entry name" value="Glyoxalase"/>
    <property type="match status" value="1"/>
</dbReference>
<dbReference type="InterPro" id="IPR041736">
    <property type="entry name" value="4OHPhenylPyrv_dOase_N"/>
</dbReference>
<organism evidence="11 12">
    <name type="scientific">Bursaphelenchus xylophilus</name>
    <name type="common">Pinewood nematode worm</name>
    <name type="synonym">Aphelenchoides xylophilus</name>
    <dbReference type="NCBI Taxonomy" id="6326"/>
    <lineage>
        <taxon>Eukaryota</taxon>
        <taxon>Metazoa</taxon>
        <taxon>Ecdysozoa</taxon>
        <taxon>Nematoda</taxon>
        <taxon>Chromadorea</taxon>
        <taxon>Rhabditida</taxon>
        <taxon>Tylenchina</taxon>
        <taxon>Tylenchomorpha</taxon>
        <taxon>Aphelenchoidea</taxon>
        <taxon>Aphelenchoididae</taxon>
        <taxon>Bursaphelenchus</taxon>
    </lineage>
</organism>
<dbReference type="PANTHER" id="PTHR11959">
    <property type="entry name" value="4-HYDROXYPHENYLPYRUVATE DIOXYGENASE"/>
    <property type="match status" value="1"/>
</dbReference>
<evidence type="ECO:0000256" key="4">
    <source>
        <dbReference type="ARBA" id="ARBA00013222"/>
    </source>
</evidence>
<comment type="cofactor">
    <cofactor evidence="1">
        <name>Fe cation</name>
        <dbReference type="ChEBI" id="CHEBI:24875"/>
    </cofactor>
</comment>
<evidence type="ECO:0000313" key="12">
    <source>
        <dbReference type="WBParaSite" id="BXY_0461600.1"/>
    </source>
</evidence>
<dbReference type="AlphaFoldDB" id="A0A1I7RV55"/>
<dbReference type="GO" id="GO:0006559">
    <property type="term" value="P:L-phenylalanine catabolic process"/>
    <property type="evidence" value="ECO:0007669"/>
    <property type="project" value="UniProtKB-KW"/>
</dbReference>
<dbReference type="PANTHER" id="PTHR11959:SF1">
    <property type="entry name" value="4-HYDROXYPHENYLPYRUVATE DIOXYGENASE"/>
    <property type="match status" value="1"/>
</dbReference>
<dbReference type="Proteomes" id="UP000095284">
    <property type="component" value="Unplaced"/>
</dbReference>
<sequence>MTTYEKGEKPANGQFHSFDHVRFYVGNAKQAAYWYCANFGFKPFAYKGLETGSRLVTAHAIKQDKIIFVFESALLPGNQEMGDHLVQHGDGVRDVAFSVDNVDWIVDYAKKQGAKVVQDVTEEKDENGSVKIARLQTVSNFFKAQCLCKVISVCREDNVDLSSLEIAYHRFESLG</sequence>
<keyword evidence="5" id="KW-0479">Metal-binding</keyword>
<dbReference type="WBParaSite" id="BXY_0461600.1">
    <property type="protein sequence ID" value="BXY_0461600.1"/>
    <property type="gene ID" value="BXY_0461600"/>
</dbReference>
<dbReference type="SUPFAM" id="SSF54593">
    <property type="entry name" value="Glyoxalase/Bleomycin resistance protein/Dihydroxybiphenyl dioxygenase"/>
    <property type="match status" value="1"/>
</dbReference>
<name>A0A1I7RV55_BURXY</name>
<keyword evidence="9" id="KW-0585">Phenylalanine catabolism</keyword>
<comment type="similarity">
    <text evidence="3">Belongs to the 4HPPD family.</text>
</comment>
<dbReference type="Gene3D" id="3.10.180.10">
    <property type="entry name" value="2,3-Dihydroxybiphenyl 1,2-Dioxygenase, domain 1"/>
    <property type="match status" value="1"/>
</dbReference>
<dbReference type="EC" id="1.13.11.27" evidence="4"/>
<feature type="domain" description="VOC" evidence="10">
    <location>
        <begin position="17"/>
        <end position="149"/>
    </location>
</feature>
<reference evidence="12" key="1">
    <citation type="submission" date="2016-11" db="UniProtKB">
        <authorList>
            <consortium name="WormBaseParasite"/>
        </authorList>
    </citation>
    <scope>IDENTIFICATION</scope>
</reference>
<dbReference type="InterPro" id="IPR029068">
    <property type="entry name" value="Glyas_Bleomycin-R_OHBP_Dase"/>
</dbReference>
<accession>A0A1I7RV55</accession>
<dbReference type="PROSITE" id="PS51819">
    <property type="entry name" value="VOC"/>
    <property type="match status" value="1"/>
</dbReference>
<dbReference type="InterPro" id="IPR004360">
    <property type="entry name" value="Glyas_Fos-R_dOase_dom"/>
</dbReference>
<protein>
    <recommendedName>
        <fullName evidence="4">4-hydroxyphenylpyruvate dioxygenase</fullName>
        <ecNumber evidence="4">1.13.11.27</ecNumber>
    </recommendedName>
</protein>
<dbReference type="InterPro" id="IPR005956">
    <property type="entry name" value="4OHPhenylPyrv_dOase"/>
</dbReference>
<evidence type="ECO:0000256" key="1">
    <source>
        <dbReference type="ARBA" id="ARBA00001962"/>
    </source>
</evidence>
<dbReference type="InterPro" id="IPR037523">
    <property type="entry name" value="VOC_core"/>
</dbReference>
<evidence type="ECO:0000259" key="10">
    <source>
        <dbReference type="PROSITE" id="PS51819"/>
    </source>
</evidence>
<dbReference type="CDD" id="cd08342">
    <property type="entry name" value="HPPD_N_like"/>
    <property type="match status" value="1"/>
</dbReference>
<dbReference type="GO" id="GO:0006572">
    <property type="term" value="P:L-tyrosine catabolic process"/>
    <property type="evidence" value="ECO:0007669"/>
    <property type="project" value="UniProtKB-KW"/>
</dbReference>
<evidence type="ECO:0000256" key="3">
    <source>
        <dbReference type="ARBA" id="ARBA00005877"/>
    </source>
</evidence>
<evidence type="ECO:0000256" key="6">
    <source>
        <dbReference type="ARBA" id="ARBA00022737"/>
    </source>
</evidence>
<dbReference type="GO" id="GO:0005789">
    <property type="term" value="C:endoplasmic reticulum membrane"/>
    <property type="evidence" value="ECO:0007669"/>
    <property type="project" value="TreeGrafter"/>
</dbReference>